<proteinExistence type="predicted"/>
<evidence type="ECO:0000313" key="3">
    <source>
        <dbReference type="Proteomes" id="UP000504637"/>
    </source>
</evidence>
<protein>
    <submittedName>
        <fullName evidence="4">RCC1/BLIP-II</fullName>
    </submittedName>
</protein>
<feature type="repeat" description="RCC1" evidence="2">
    <location>
        <begin position="262"/>
        <end position="318"/>
    </location>
</feature>
<evidence type="ECO:0000256" key="2">
    <source>
        <dbReference type="PROSITE-ProRule" id="PRU00235"/>
    </source>
</evidence>
<dbReference type="Pfam" id="PF13540">
    <property type="entry name" value="RCC1_2"/>
    <property type="match status" value="1"/>
</dbReference>
<reference evidence="4" key="3">
    <citation type="submission" date="2025-08" db="UniProtKB">
        <authorList>
            <consortium name="RefSeq"/>
        </authorList>
    </citation>
    <scope>IDENTIFICATION</scope>
    <source>
        <strain evidence="4">CBS 342.82</strain>
    </source>
</reference>
<dbReference type="InterPro" id="IPR009091">
    <property type="entry name" value="RCC1/BLIP-II"/>
</dbReference>
<dbReference type="RefSeq" id="XP_033458068.1">
    <property type="nucleotide sequence ID" value="XM_033601656.1"/>
</dbReference>
<dbReference type="InterPro" id="IPR051210">
    <property type="entry name" value="Ub_ligase/GEF_domain"/>
</dbReference>
<keyword evidence="3" id="KW-1185">Reference proteome</keyword>
<dbReference type="AlphaFoldDB" id="A0A6J3M279"/>
<dbReference type="SUPFAM" id="SSF50985">
    <property type="entry name" value="RCC1/BLIP-II"/>
    <property type="match status" value="1"/>
</dbReference>
<gene>
    <name evidence="4" type="ORF">K489DRAFT_322888</name>
</gene>
<accession>A0A6J3M279</accession>
<name>A0A6J3M279_9PEZI</name>
<dbReference type="PANTHER" id="PTHR22870">
    <property type="entry name" value="REGULATOR OF CHROMOSOME CONDENSATION"/>
    <property type="match status" value="1"/>
</dbReference>
<dbReference type="InterPro" id="IPR000408">
    <property type="entry name" value="Reg_chr_condens"/>
</dbReference>
<dbReference type="GeneID" id="54359456"/>
<dbReference type="PROSITE" id="PS50012">
    <property type="entry name" value="RCC1_3"/>
    <property type="match status" value="2"/>
</dbReference>
<sequence>MLNDAEADDSSLVGVYAAGFNAFGQLLSDVRGDGAYRKLPISTTDSRIVFTGWSTTVIHIESHIFGHGNVKWDQALPDNCTKLHSAFGDHNGLSGVLDHLGRLYVVEDINSSQHIVVARGQETEGLHPIAHIAMASNGHVSAVMQEQSPTNDICRVVQFPSLSSFLCWYRGMLEDFTPPTHYNELLGSALELVANTAGFVLLMQSGQVYTWGDPRHQSLARSVADQDACPADQPGEVIALGGLQIAKIAAGGWMAAALCRDGALYLWGANTPGRDGQLEVLRGLGPDEVALVQLTDSEDQDVIRVSIGENHVAVITQSGAVFVAGENRDGQLGLQISDVFHPGWVQVPRFRRAREVLCGPKCTIVWA</sequence>
<dbReference type="Proteomes" id="UP000504637">
    <property type="component" value="Unplaced"/>
</dbReference>
<organism evidence="4">
    <name type="scientific">Dissoconium aciculare CBS 342.82</name>
    <dbReference type="NCBI Taxonomy" id="1314786"/>
    <lineage>
        <taxon>Eukaryota</taxon>
        <taxon>Fungi</taxon>
        <taxon>Dikarya</taxon>
        <taxon>Ascomycota</taxon>
        <taxon>Pezizomycotina</taxon>
        <taxon>Dothideomycetes</taxon>
        <taxon>Dothideomycetidae</taxon>
        <taxon>Mycosphaerellales</taxon>
        <taxon>Dissoconiaceae</taxon>
        <taxon>Dissoconium</taxon>
    </lineage>
</organism>
<evidence type="ECO:0000313" key="4">
    <source>
        <dbReference type="RefSeq" id="XP_033458068.1"/>
    </source>
</evidence>
<reference evidence="4" key="1">
    <citation type="submission" date="2020-01" db="EMBL/GenBank/DDBJ databases">
        <authorList>
            <consortium name="DOE Joint Genome Institute"/>
            <person name="Haridas S."/>
            <person name="Albert R."/>
            <person name="Binder M."/>
            <person name="Bloem J."/>
            <person name="Labutti K."/>
            <person name="Salamov A."/>
            <person name="Andreopoulos B."/>
            <person name="Baker S.E."/>
            <person name="Barry K."/>
            <person name="Bills G."/>
            <person name="Bluhm B.H."/>
            <person name="Cannon C."/>
            <person name="Castanera R."/>
            <person name="Culley D.E."/>
            <person name="Daum C."/>
            <person name="Ezra D."/>
            <person name="Gonzalez J.B."/>
            <person name="Henrissat B."/>
            <person name="Kuo A."/>
            <person name="Liang C."/>
            <person name="Lipzen A."/>
            <person name="Lutzoni F."/>
            <person name="Magnuson J."/>
            <person name="Mondo S."/>
            <person name="Nolan M."/>
            <person name="Ohm R."/>
            <person name="Pangilinan J."/>
            <person name="Park H.-J."/>
            <person name="Ramirez L."/>
            <person name="Alfaro M."/>
            <person name="Sun H."/>
            <person name="Tritt A."/>
            <person name="Yoshinaga Y."/>
            <person name="Zwiers L.-H."/>
            <person name="Turgeon B.G."/>
            <person name="Goodwin S.B."/>
            <person name="Spatafora J.W."/>
            <person name="Crous P.W."/>
            <person name="Grigoriev I.V."/>
        </authorList>
    </citation>
    <scope>NUCLEOTIDE SEQUENCE</scope>
    <source>
        <strain evidence="4">CBS 342.82</strain>
    </source>
</reference>
<dbReference type="PANTHER" id="PTHR22870:SF408">
    <property type="entry name" value="OS09G0560450 PROTEIN"/>
    <property type="match status" value="1"/>
</dbReference>
<reference evidence="4" key="2">
    <citation type="submission" date="2020-04" db="EMBL/GenBank/DDBJ databases">
        <authorList>
            <consortium name="NCBI Genome Project"/>
        </authorList>
    </citation>
    <scope>NUCLEOTIDE SEQUENCE</scope>
    <source>
        <strain evidence="4">CBS 342.82</strain>
    </source>
</reference>
<keyword evidence="1" id="KW-0677">Repeat</keyword>
<feature type="repeat" description="RCC1" evidence="2">
    <location>
        <begin position="206"/>
        <end position="261"/>
    </location>
</feature>
<dbReference type="Gene3D" id="2.130.10.30">
    <property type="entry name" value="Regulator of chromosome condensation 1/beta-lactamase-inhibitor protein II"/>
    <property type="match status" value="1"/>
</dbReference>
<dbReference type="OrthoDB" id="5370059at2759"/>
<evidence type="ECO:0000256" key="1">
    <source>
        <dbReference type="ARBA" id="ARBA00022737"/>
    </source>
</evidence>